<dbReference type="AlphaFoldDB" id="A0AAV2PYV0"/>
<dbReference type="InterPro" id="IPR005846">
    <property type="entry name" value="A-D-PHexomutase_a/b/a-III"/>
</dbReference>
<evidence type="ECO:0008006" key="9">
    <source>
        <dbReference type="Google" id="ProtNLM"/>
    </source>
</evidence>
<protein>
    <recommendedName>
        <fullName evidence="9">Phosphoglucomutase-2</fullName>
    </recommendedName>
</protein>
<dbReference type="Pfam" id="PF02879">
    <property type="entry name" value="PGM_PMM_II"/>
    <property type="match status" value="1"/>
</dbReference>
<accession>A0AAV2PYV0</accession>
<feature type="domain" description="Alpha-D-phosphohexomutase alpha/beta/alpha" evidence="6">
    <location>
        <begin position="354"/>
        <end position="471"/>
    </location>
</feature>
<organism evidence="7 8">
    <name type="scientific">Meganyctiphanes norvegica</name>
    <name type="common">Northern krill</name>
    <name type="synonym">Thysanopoda norvegica</name>
    <dbReference type="NCBI Taxonomy" id="48144"/>
    <lineage>
        <taxon>Eukaryota</taxon>
        <taxon>Metazoa</taxon>
        <taxon>Ecdysozoa</taxon>
        <taxon>Arthropoda</taxon>
        <taxon>Crustacea</taxon>
        <taxon>Multicrustacea</taxon>
        <taxon>Malacostraca</taxon>
        <taxon>Eumalacostraca</taxon>
        <taxon>Eucarida</taxon>
        <taxon>Euphausiacea</taxon>
        <taxon>Euphausiidae</taxon>
        <taxon>Meganyctiphanes</taxon>
    </lineage>
</organism>
<keyword evidence="3" id="KW-0413">Isomerase</keyword>
<keyword evidence="2" id="KW-0460">Magnesium</keyword>
<keyword evidence="8" id="KW-1185">Reference proteome</keyword>
<dbReference type="PANTHER" id="PTHR45745">
    <property type="entry name" value="PHOSPHOMANNOMUTASE 45A"/>
    <property type="match status" value="1"/>
</dbReference>
<dbReference type="FunFam" id="3.40.120.10:FF:000017">
    <property type="entry name" value="glucose 1,6-bisphosphate synthase"/>
    <property type="match status" value="1"/>
</dbReference>
<dbReference type="GO" id="GO:0046872">
    <property type="term" value="F:metal ion binding"/>
    <property type="evidence" value="ECO:0007669"/>
    <property type="project" value="UniProtKB-KW"/>
</dbReference>
<evidence type="ECO:0000256" key="4">
    <source>
        <dbReference type="SAM" id="MobiDB-lite"/>
    </source>
</evidence>
<sequence>MEFNIDKCKKLEGMGIDFTEWFKSYLGSRQHVAVANEITSEPEKKTFEIDNDLSGKSIVNEIIKVLTHKMHFGNLGDRISEAIQLTYFKSLFLVKKSQKFTKNLTARRTNRGTTTSVFYDDENELYACLILISVGFMEQSGGEYSLPNSRPESWNGHGNLDGGAIGCQGSESSTPNLDLEDVAEQDLSLPILPVHDLAEADQSQEAVDDAERSWEDSQVEDQPTRLMPGIHSQWFAQLLMKERKKDGPHTFSAAECHCFPNSWTVGVFKLDFSPLIPVKEQMDPDPEFPTVKFPNPEEGKSALDLSFKTANENDSTVILANDPDADRLAVAEKLPDGNWKVFTGNEEGAVLGWWAWYRSRKLTPNLDPDQCYMIASTVSSKILGAIAKKEGFHFVETLTGFKWMGNKADELLCQGKTVLFAFEEAIGYMNGSEVLDKDGVSAAMRLAEMAADLQTQGKSLVQQLHHIYETYGYHVSCNSYFICKDQEIINAMFDRIRNFNGPKAYPTSVCDGKYTINSVRDLTTGYDSSQKDQRAILPVDPSSQMITFSFDNGCVLTLRTSGTEPKIKYYSEMCAKPEQKDWDGLEKELEELVSGVVENLMQPERNSLIPKAD</sequence>
<dbReference type="InterPro" id="IPR005845">
    <property type="entry name" value="A-D-PHexomutase_a/b/a-II"/>
</dbReference>
<dbReference type="Pfam" id="PF02880">
    <property type="entry name" value="PGM_PMM_III"/>
    <property type="match status" value="1"/>
</dbReference>
<evidence type="ECO:0000313" key="8">
    <source>
        <dbReference type="Proteomes" id="UP001497623"/>
    </source>
</evidence>
<dbReference type="InterPro" id="IPR016055">
    <property type="entry name" value="A-D-PHexomutase_a/b/a-I/II/III"/>
</dbReference>
<dbReference type="Proteomes" id="UP001497623">
    <property type="component" value="Unassembled WGS sequence"/>
</dbReference>
<feature type="non-terminal residue" evidence="7">
    <location>
        <position position="613"/>
    </location>
</feature>
<keyword evidence="1" id="KW-0479">Metal-binding</keyword>
<evidence type="ECO:0000256" key="3">
    <source>
        <dbReference type="ARBA" id="ARBA00023235"/>
    </source>
</evidence>
<dbReference type="Gene3D" id="3.40.120.10">
    <property type="entry name" value="Alpha-D-Glucose-1,6-Bisphosphate, subunit A, domain 3"/>
    <property type="match status" value="2"/>
</dbReference>
<dbReference type="SUPFAM" id="SSF55957">
    <property type="entry name" value="Phosphoglucomutase, C-terminal domain"/>
    <property type="match status" value="1"/>
</dbReference>
<proteinExistence type="predicted"/>
<evidence type="ECO:0000259" key="6">
    <source>
        <dbReference type="Pfam" id="PF02880"/>
    </source>
</evidence>
<dbReference type="GO" id="GO:0005975">
    <property type="term" value="P:carbohydrate metabolic process"/>
    <property type="evidence" value="ECO:0007669"/>
    <property type="project" value="InterPro"/>
</dbReference>
<feature type="region of interest" description="Disordered" evidence="4">
    <location>
        <begin position="144"/>
        <end position="175"/>
    </location>
</feature>
<dbReference type="PANTHER" id="PTHR45745:SF1">
    <property type="entry name" value="PHOSPHOGLUCOMUTASE 2B-RELATED"/>
    <property type="match status" value="1"/>
</dbReference>
<gene>
    <name evidence="7" type="ORF">MNOR_LOCUS6414</name>
</gene>
<feature type="domain" description="Alpha-D-phosphohexomutase alpha/beta/alpha" evidence="5">
    <location>
        <begin position="272"/>
        <end position="332"/>
    </location>
</feature>
<dbReference type="GO" id="GO:0006166">
    <property type="term" value="P:purine ribonucleoside salvage"/>
    <property type="evidence" value="ECO:0007669"/>
    <property type="project" value="TreeGrafter"/>
</dbReference>
<evidence type="ECO:0000256" key="1">
    <source>
        <dbReference type="ARBA" id="ARBA00022723"/>
    </source>
</evidence>
<dbReference type="EMBL" id="CAXKWB010002647">
    <property type="protein sequence ID" value="CAL4067338.1"/>
    <property type="molecule type" value="Genomic_DNA"/>
</dbReference>
<evidence type="ECO:0000259" key="5">
    <source>
        <dbReference type="Pfam" id="PF02879"/>
    </source>
</evidence>
<dbReference type="GO" id="GO:0005634">
    <property type="term" value="C:nucleus"/>
    <property type="evidence" value="ECO:0007669"/>
    <property type="project" value="TreeGrafter"/>
</dbReference>
<reference evidence="7 8" key="1">
    <citation type="submission" date="2024-05" db="EMBL/GenBank/DDBJ databases">
        <authorList>
            <person name="Wallberg A."/>
        </authorList>
    </citation>
    <scope>NUCLEOTIDE SEQUENCE [LARGE SCALE GENOMIC DNA]</scope>
</reference>
<evidence type="ECO:0000256" key="2">
    <source>
        <dbReference type="ARBA" id="ARBA00022842"/>
    </source>
</evidence>
<evidence type="ECO:0000313" key="7">
    <source>
        <dbReference type="EMBL" id="CAL4067338.1"/>
    </source>
</evidence>
<dbReference type="SUPFAM" id="SSF53738">
    <property type="entry name" value="Phosphoglucomutase, first 3 domains"/>
    <property type="match status" value="2"/>
</dbReference>
<comment type="caution">
    <text evidence="7">The sequence shown here is derived from an EMBL/GenBank/DDBJ whole genome shotgun (WGS) entry which is preliminary data.</text>
</comment>
<dbReference type="GO" id="GO:0008973">
    <property type="term" value="F:phosphopentomutase activity"/>
    <property type="evidence" value="ECO:0007669"/>
    <property type="project" value="TreeGrafter"/>
</dbReference>
<dbReference type="InterPro" id="IPR036900">
    <property type="entry name" value="A-D-PHexomutase_C_sf"/>
</dbReference>
<name>A0AAV2PYV0_MEGNR</name>